<dbReference type="PANTHER" id="PTHR24166:SF48">
    <property type="entry name" value="PROTEIN VAPYRIN"/>
    <property type="match status" value="1"/>
</dbReference>
<sequence>MNAPDMNRWQRVYHETMAASDARQNGVTENSEVRLLARRTENLQLGRSTKVESQVKNGITIIETVEKESTRLGITRNEALLQNRQNEELHASRGKRAPTAESSVPISPSESSGLVPRPTQKQESSVKGGITTPSSASSISSPESATTVSAIDPFELEKLQFTTKRAREYQSRKEWSKAELSIQLIIGILESVPGYSLCTPDGANLISWYAALVNAQSDQGKLQEALLTCQKIKDVPALNAMLKPDGSMELWQSYLYRKLGDLPRAREYAEQGIRIRRGRGGDDLDEAVDIMIDTLRELKAEAEIEFYLSLKPPVPQPGAMVDGDVRISKGVGTSAAPVEIYPAFSEKSVHLKDLDAASMEIFRDGPVLERLDVNNPAESYQKLTQEYGDPHNRIRRILETLMNGDLDSNLVIAEAIFTDLPFVMRMEFKWFHKNSPKSPVIVQAARRKHQKMFDLLIRMKAPGSPGGPPLAGAFTNALQFAIAHSIFDAVQFTLDNGFNPNGFYEWSPDAPSYRSDQPTLPLHCAAMSSASPTAVNMILAAGGDVNLQDRRGRTALMIGVMHGPLINYRTNGKRGGALGALVDAGIRVNLADFNGDTALHAAVRREHKDMVQFLLDNGSNQRAINMRGQTAKDLASSMGRFSSIFRMLK</sequence>
<dbReference type="PROSITE" id="PS50088">
    <property type="entry name" value="ANK_REPEAT"/>
    <property type="match status" value="2"/>
</dbReference>
<dbReference type="PROSITE" id="PS50297">
    <property type="entry name" value="ANK_REP_REGION"/>
    <property type="match status" value="1"/>
</dbReference>
<comment type="caution">
    <text evidence="6">The sequence shown here is derived from an EMBL/GenBank/DDBJ whole genome shotgun (WGS) entry which is preliminary data.</text>
</comment>
<protein>
    <submittedName>
        <fullName evidence="6">Uncharacterized protein</fullName>
    </submittedName>
</protein>
<dbReference type="InterPro" id="IPR002110">
    <property type="entry name" value="Ankyrin_rpt"/>
</dbReference>
<keyword evidence="7" id="KW-1185">Reference proteome</keyword>
<dbReference type="STRING" id="1284197.S8BEW6"/>
<dbReference type="EMBL" id="AQGS01000598">
    <property type="protein sequence ID" value="EPS37798.1"/>
    <property type="molecule type" value="Genomic_DNA"/>
</dbReference>
<name>S8BEW6_DACHA</name>
<comment type="similarity">
    <text evidence="3">Belongs to the TANC family.</text>
</comment>
<keyword evidence="2 4" id="KW-0040">ANK repeat</keyword>
<feature type="repeat" description="ANK" evidence="4">
    <location>
        <begin position="517"/>
        <end position="550"/>
    </location>
</feature>
<dbReference type="InterPro" id="IPR011990">
    <property type="entry name" value="TPR-like_helical_dom_sf"/>
</dbReference>
<evidence type="ECO:0000313" key="6">
    <source>
        <dbReference type="EMBL" id="EPS37798.1"/>
    </source>
</evidence>
<keyword evidence="1" id="KW-0677">Repeat</keyword>
<dbReference type="HOGENOM" id="CLU_427000_0_0_1"/>
<evidence type="ECO:0000313" key="7">
    <source>
        <dbReference type="Proteomes" id="UP000015100"/>
    </source>
</evidence>
<dbReference type="PANTHER" id="PTHR24166">
    <property type="entry name" value="ROLLING PEBBLES, ISOFORM B"/>
    <property type="match status" value="1"/>
</dbReference>
<dbReference type="Pfam" id="PF12796">
    <property type="entry name" value="Ank_2"/>
    <property type="match status" value="1"/>
</dbReference>
<dbReference type="eggNOG" id="KOG0504">
    <property type="taxonomic scope" value="Eukaryota"/>
</dbReference>
<evidence type="ECO:0000256" key="3">
    <source>
        <dbReference type="ARBA" id="ARBA00038259"/>
    </source>
</evidence>
<dbReference type="OrthoDB" id="539213at2759"/>
<dbReference type="SUPFAM" id="SSF48403">
    <property type="entry name" value="Ankyrin repeat"/>
    <property type="match status" value="1"/>
</dbReference>
<evidence type="ECO:0000256" key="1">
    <source>
        <dbReference type="ARBA" id="ARBA00022737"/>
    </source>
</evidence>
<dbReference type="SUPFAM" id="SSF48452">
    <property type="entry name" value="TPR-like"/>
    <property type="match status" value="1"/>
</dbReference>
<evidence type="ECO:0000256" key="2">
    <source>
        <dbReference type="ARBA" id="ARBA00023043"/>
    </source>
</evidence>
<dbReference type="InterPro" id="IPR050889">
    <property type="entry name" value="Dendritic_Spine_Reg/Scaffold"/>
</dbReference>
<dbReference type="SMART" id="SM00248">
    <property type="entry name" value="ANK"/>
    <property type="match status" value="3"/>
</dbReference>
<feature type="compositionally biased region" description="Low complexity" evidence="5">
    <location>
        <begin position="101"/>
        <end position="112"/>
    </location>
</feature>
<evidence type="ECO:0000256" key="5">
    <source>
        <dbReference type="SAM" id="MobiDB-lite"/>
    </source>
</evidence>
<dbReference type="Proteomes" id="UP000015100">
    <property type="component" value="Unassembled WGS sequence"/>
</dbReference>
<feature type="compositionally biased region" description="Low complexity" evidence="5">
    <location>
        <begin position="130"/>
        <end position="144"/>
    </location>
</feature>
<proteinExistence type="inferred from homology"/>
<dbReference type="Gene3D" id="1.25.40.20">
    <property type="entry name" value="Ankyrin repeat-containing domain"/>
    <property type="match status" value="2"/>
</dbReference>
<feature type="region of interest" description="Disordered" evidence="5">
    <location>
        <begin position="76"/>
        <end position="144"/>
    </location>
</feature>
<gene>
    <name evidence="6" type="ORF">H072_8473</name>
</gene>
<accession>S8BEW6</accession>
<feature type="repeat" description="ANK" evidence="4">
    <location>
        <begin position="594"/>
        <end position="626"/>
    </location>
</feature>
<organism evidence="6 7">
    <name type="scientific">Dactylellina haptotyla (strain CBS 200.50)</name>
    <name type="common">Nematode-trapping fungus</name>
    <name type="synonym">Monacrosporium haptotylum</name>
    <dbReference type="NCBI Taxonomy" id="1284197"/>
    <lineage>
        <taxon>Eukaryota</taxon>
        <taxon>Fungi</taxon>
        <taxon>Dikarya</taxon>
        <taxon>Ascomycota</taxon>
        <taxon>Pezizomycotina</taxon>
        <taxon>Orbiliomycetes</taxon>
        <taxon>Orbiliales</taxon>
        <taxon>Orbiliaceae</taxon>
        <taxon>Dactylellina</taxon>
    </lineage>
</organism>
<dbReference type="AlphaFoldDB" id="S8BEW6"/>
<reference evidence="7" key="2">
    <citation type="submission" date="2013-04" db="EMBL/GenBank/DDBJ databases">
        <title>Genomic mechanisms accounting for the adaptation to parasitism in nematode-trapping fungi.</title>
        <authorList>
            <person name="Ahren D.G."/>
        </authorList>
    </citation>
    <scope>NUCLEOTIDE SEQUENCE [LARGE SCALE GENOMIC DNA]</scope>
    <source>
        <strain evidence="7">CBS 200.50</strain>
    </source>
</reference>
<evidence type="ECO:0000256" key="4">
    <source>
        <dbReference type="PROSITE-ProRule" id="PRU00023"/>
    </source>
</evidence>
<reference evidence="6 7" key="1">
    <citation type="journal article" date="2013" name="PLoS Genet.">
        <title>Genomic mechanisms accounting for the adaptation to parasitism in nematode-trapping fungi.</title>
        <authorList>
            <person name="Meerupati T."/>
            <person name="Andersson K.M."/>
            <person name="Friman E."/>
            <person name="Kumar D."/>
            <person name="Tunlid A."/>
            <person name="Ahren D."/>
        </authorList>
    </citation>
    <scope>NUCLEOTIDE SEQUENCE [LARGE SCALE GENOMIC DNA]</scope>
    <source>
        <strain evidence="6 7">CBS 200.50</strain>
    </source>
</reference>
<dbReference type="InterPro" id="IPR036770">
    <property type="entry name" value="Ankyrin_rpt-contain_sf"/>
</dbReference>